<keyword evidence="8" id="KW-0812">Transmembrane</keyword>
<feature type="transmembrane region" description="Helical" evidence="8">
    <location>
        <begin position="49"/>
        <end position="67"/>
    </location>
</feature>
<evidence type="ECO:0000313" key="11">
    <source>
        <dbReference type="Proteomes" id="UP001172101"/>
    </source>
</evidence>
<evidence type="ECO:0000313" key="10">
    <source>
        <dbReference type="EMBL" id="KAK0713738.1"/>
    </source>
</evidence>
<dbReference type="InterPro" id="IPR055235">
    <property type="entry name" value="ASD1_cat"/>
</dbReference>
<keyword evidence="7" id="KW-0325">Glycoprotein</keyword>
<keyword evidence="8" id="KW-1133">Transmembrane helix</keyword>
<dbReference type="EC" id="3.2.1.55" evidence="4"/>
<dbReference type="Proteomes" id="UP001172101">
    <property type="component" value="Unassembled WGS sequence"/>
</dbReference>
<dbReference type="EMBL" id="JAUIRO010000005">
    <property type="protein sequence ID" value="KAK0713738.1"/>
    <property type="molecule type" value="Genomic_DNA"/>
</dbReference>
<dbReference type="AlphaFoldDB" id="A0AA40AD99"/>
<comment type="similarity">
    <text evidence="3">Belongs to the glycosyl hydrolase 51 family.</text>
</comment>
<keyword evidence="5" id="KW-0732">Signal</keyword>
<dbReference type="PANTHER" id="PTHR31776">
    <property type="entry name" value="ALPHA-L-ARABINOFURANOSIDASE 1"/>
    <property type="match status" value="1"/>
</dbReference>
<accession>A0AA40AD99</accession>
<organism evidence="10 11">
    <name type="scientific">Lasiosphaeria miniovina</name>
    <dbReference type="NCBI Taxonomy" id="1954250"/>
    <lineage>
        <taxon>Eukaryota</taxon>
        <taxon>Fungi</taxon>
        <taxon>Dikarya</taxon>
        <taxon>Ascomycota</taxon>
        <taxon>Pezizomycotina</taxon>
        <taxon>Sordariomycetes</taxon>
        <taxon>Sordariomycetidae</taxon>
        <taxon>Sordariales</taxon>
        <taxon>Lasiosphaeriaceae</taxon>
        <taxon>Lasiosphaeria</taxon>
    </lineage>
</organism>
<dbReference type="Pfam" id="PF06964">
    <property type="entry name" value="Alpha-L-AF_C"/>
    <property type="match status" value="1"/>
</dbReference>
<dbReference type="RefSeq" id="XP_060295061.1">
    <property type="nucleotide sequence ID" value="XM_060446742.1"/>
</dbReference>
<dbReference type="Gene3D" id="3.20.20.80">
    <property type="entry name" value="Glycosidases"/>
    <property type="match status" value="1"/>
</dbReference>
<dbReference type="Pfam" id="PF22848">
    <property type="entry name" value="ASD1_dom"/>
    <property type="match status" value="1"/>
</dbReference>
<dbReference type="GeneID" id="85330012"/>
<dbReference type="InterPro" id="IPR051563">
    <property type="entry name" value="Glycosyl_Hydrolase_51"/>
</dbReference>
<dbReference type="SUPFAM" id="SSF51445">
    <property type="entry name" value="(Trans)glycosidases"/>
    <property type="match status" value="1"/>
</dbReference>
<evidence type="ECO:0000256" key="5">
    <source>
        <dbReference type="ARBA" id="ARBA00022729"/>
    </source>
</evidence>
<feature type="domain" description="Alpha-L-arabinofuranosidase C-terminal" evidence="9">
    <location>
        <begin position="531"/>
        <end position="703"/>
    </location>
</feature>
<dbReference type="SMART" id="SM00813">
    <property type="entry name" value="Alpha-L-AF_C"/>
    <property type="match status" value="1"/>
</dbReference>
<comment type="pathway">
    <text evidence="2">Glycan metabolism; L-arabinan degradation.</text>
</comment>
<sequence length="716" mass="76678">MRGLWGCFWGPGCDHKQALSCSCVIKLFLELELSPKTQTPLYGHSPLRLLVHMAISLFLAVAALLPWQAAAVDLFVRSTGGNASSPIMYGIMHEDINNSGDGGIYAELIRNRAFQGSAAFPASLDGWSSVGPAALALQQQSPQNPPLSAALPNCVRVTAAATKKTTIVGLANAGFWGMDVRVQNYTGSFFARGAYAGAFTASLQSALTGELLASVQVPSKLADGKGNGWTEHAFKLVPGKAAANSNNSFAITFDAAGLDGETPFLDFNLISLFPPTYKNRANGLRVDIAEAIAELKPRFLRFPGGNMLEGDTLTTFWKWNETIGPLKDRPGMPGVWKYQLTTGLGLVEYMQWCDDMALEPILAVWDGLALDGTFVPQSQIHEAVQFALDEIEFLTGDAATTKWGAARAALLGHATPWTIRFVEIGNEDWLAGRPTAYDSYRAYRFEAFAAAFGRKYPAIQLIASPSVFDDMIIPAPAAGDYHPYLTPDEFVARFGKFDALTTQNQTLIGEVAAVHPNGGLGWADGNTLMANPWWGGSVSEGIFMIGAERNGDKLIGAAYAPGLRNLNRWQWGMTLLQHAADPALTTRSTSWYLLASHELTHTLPVTDAAGSGVGPLYHVAGASKHGQRIFKAGVYNTTQPVAVAVRFEGVAAASTATLTVLSGPDDAYGFNDPYTRVNVVNETTSTVVAGKDGAFAFSLPRLSIAVLETAAEKRVG</sequence>
<dbReference type="InterPro" id="IPR010720">
    <property type="entry name" value="Alpha-L-AF_C"/>
</dbReference>
<keyword evidence="11" id="KW-1185">Reference proteome</keyword>
<protein>
    <recommendedName>
        <fullName evidence="4">non-reducing end alpha-L-arabinofuranosidase</fullName>
        <ecNumber evidence="4">3.2.1.55</ecNumber>
    </recommendedName>
</protein>
<gene>
    <name evidence="10" type="ORF">B0T26DRAFT_783179</name>
</gene>
<name>A0AA40AD99_9PEZI</name>
<comment type="caution">
    <text evidence="10">The sequence shown here is derived from an EMBL/GenBank/DDBJ whole genome shotgun (WGS) entry which is preliminary data.</text>
</comment>
<reference evidence="10" key="1">
    <citation type="submission" date="2023-06" db="EMBL/GenBank/DDBJ databases">
        <title>Genome-scale phylogeny and comparative genomics of the fungal order Sordariales.</title>
        <authorList>
            <consortium name="Lawrence Berkeley National Laboratory"/>
            <person name="Hensen N."/>
            <person name="Bonometti L."/>
            <person name="Westerberg I."/>
            <person name="Brannstrom I.O."/>
            <person name="Guillou S."/>
            <person name="Cros-Aarteil S."/>
            <person name="Calhoun S."/>
            <person name="Haridas S."/>
            <person name="Kuo A."/>
            <person name="Mondo S."/>
            <person name="Pangilinan J."/>
            <person name="Riley R."/>
            <person name="LaButti K."/>
            <person name="Andreopoulos B."/>
            <person name="Lipzen A."/>
            <person name="Chen C."/>
            <person name="Yanf M."/>
            <person name="Daum C."/>
            <person name="Ng V."/>
            <person name="Clum A."/>
            <person name="Steindorff A."/>
            <person name="Ohm R."/>
            <person name="Martin F."/>
            <person name="Silar P."/>
            <person name="Natvig D."/>
            <person name="Lalanne C."/>
            <person name="Gautier V."/>
            <person name="Ament-velasquez S.L."/>
            <person name="Kruys A."/>
            <person name="Hutchinson M.I."/>
            <person name="Powell A.J."/>
            <person name="Barry K."/>
            <person name="Miller A.N."/>
            <person name="Grigoriev I.V."/>
            <person name="Debuchy R."/>
            <person name="Gladieux P."/>
            <person name="Thoren M.H."/>
            <person name="Johannesson H."/>
        </authorList>
    </citation>
    <scope>NUCLEOTIDE SEQUENCE</scope>
    <source>
        <strain evidence="10">SMH2392-1A</strain>
    </source>
</reference>
<evidence type="ECO:0000256" key="1">
    <source>
        <dbReference type="ARBA" id="ARBA00001462"/>
    </source>
</evidence>
<dbReference type="PANTHER" id="PTHR31776:SF0">
    <property type="entry name" value="ALPHA-L-ARABINOFURANOSIDASE 1"/>
    <property type="match status" value="1"/>
</dbReference>
<dbReference type="InterPro" id="IPR017853">
    <property type="entry name" value="GH"/>
</dbReference>
<keyword evidence="8" id="KW-0472">Membrane</keyword>
<dbReference type="GO" id="GO:0046373">
    <property type="term" value="P:L-arabinose metabolic process"/>
    <property type="evidence" value="ECO:0007669"/>
    <property type="project" value="InterPro"/>
</dbReference>
<proteinExistence type="inferred from homology"/>
<keyword evidence="6 10" id="KW-0378">Hydrolase</keyword>
<dbReference type="GO" id="GO:0046556">
    <property type="term" value="F:alpha-L-arabinofuranosidase activity"/>
    <property type="evidence" value="ECO:0007669"/>
    <property type="project" value="UniProtKB-EC"/>
</dbReference>
<evidence type="ECO:0000259" key="9">
    <source>
        <dbReference type="SMART" id="SM00813"/>
    </source>
</evidence>
<comment type="catalytic activity">
    <reaction evidence="1">
        <text>Hydrolysis of terminal non-reducing alpha-L-arabinofuranoside residues in alpha-L-arabinosides.</text>
        <dbReference type="EC" id="3.2.1.55"/>
    </reaction>
</comment>
<evidence type="ECO:0000256" key="2">
    <source>
        <dbReference type="ARBA" id="ARBA00004834"/>
    </source>
</evidence>
<evidence type="ECO:0000256" key="6">
    <source>
        <dbReference type="ARBA" id="ARBA00022801"/>
    </source>
</evidence>
<evidence type="ECO:0000256" key="4">
    <source>
        <dbReference type="ARBA" id="ARBA00012670"/>
    </source>
</evidence>
<evidence type="ECO:0000256" key="3">
    <source>
        <dbReference type="ARBA" id="ARBA00007186"/>
    </source>
</evidence>
<evidence type="ECO:0000256" key="7">
    <source>
        <dbReference type="ARBA" id="ARBA00023180"/>
    </source>
</evidence>
<evidence type="ECO:0000256" key="8">
    <source>
        <dbReference type="SAM" id="Phobius"/>
    </source>
</evidence>